<dbReference type="SMART" id="SM00382">
    <property type="entry name" value="AAA"/>
    <property type="match status" value="1"/>
</dbReference>
<dbReference type="InterPro" id="IPR036640">
    <property type="entry name" value="ABC1_TM_sf"/>
</dbReference>
<accession>D2VGQ8</accession>
<evidence type="ECO:0000256" key="5">
    <source>
        <dbReference type="ARBA" id="ARBA00022989"/>
    </source>
</evidence>
<name>D2VGQ8_NAEGR</name>
<dbReference type="eggNOG" id="KOG0058">
    <property type="taxonomic scope" value="Eukaryota"/>
</dbReference>
<sequence length="720" mass="83838">MDVYDEELIEEEDDSELLESKESSGIMNKLMKIRKKLRQYYKNVKNIPSIVIYILHALSSRELFLKFCGEIWDHLKNTPVVVFYGYLWKTKKVQFFMNLFVSYGLPILLESLPWYFSRRKIGRNLRTQKNTITNTMIDRKSFNWDSSKSYIFLTVLYTLLENIERHLNYKVTVMNRLYVKRLVLEKILYSEVWAFSEFQGRELEYRISTEIHNTLRLFSFVVPNILSSLYAIMRESIELYDGRAKLDWLLIARPIASMITWRIIDWTKTQMTGKRKVLANLQSNQSVAVLFDQITEGLTEIQLNNIQQKKLIEYDNIVQSEFGVFEDLRLFFNRLYSSFTNRSVFDFLSETFVASMIMEKKDLNYEQYRKLQIDIDHLVKLVRRTGTYVLQATRSVERQTRVVKLMKLPNFQDEINDESLIKVDDFNDITLHNITFSYQKGGKKPYALNFSGKITFEKNSIYAIIGQNRSGKSTLVNLITKLYAPQEGTMTFNNIPYKMINRNSIREIVYYVAQKAYVFPGTIKDNICVGIDYIPTDKEIIRAAKYAGVFTFDEASINSNGFTTTTVESNPVAILPNEKTIDELLLADQPKKKLSKKKVKKILEMKTESRGSNLSGGFAQSVALARIYLQKRAKIIILDESTSAMDPIKKRDVIFPNLFKHIRKNQLTLLMISHDMTYLDQVDKIVLLSNGKIAGQGSHQELVEQNNETYLKMLGLSSKL</sequence>
<dbReference type="GeneID" id="8848025"/>
<evidence type="ECO:0000256" key="7">
    <source>
        <dbReference type="SAM" id="Phobius"/>
    </source>
</evidence>
<feature type="transmembrane region" description="Helical" evidence="7">
    <location>
        <begin position="95"/>
        <end position="116"/>
    </location>
</feature>
<dbReference type="Pfam" id="PF00005">
    <property type="entry name" value="ABC_tran"/>
    <property type="match status" value="1"/>
</dbReference>
<protein>
    <submittedName>
        <fullName evidence="9">Predicted protein</fullName>
    </submittedName>
</protein>
<dbReference type="Proteomes" id="UP000006671">
    <property type="component" value="Unassembled WGS sequence"/>
</dbReference>
<dbReference type="GO" id="GO:0042626">
    <property type="term" value="F:ATPase-coupled transmembrane transporter activity"/>
    <property type="evidence" value="ECO:0007669"/>
    <property type="project" value="TreeGrafter"/>
</dbReference>
<evidence type="ECO:0000256" key="4">
    <source>
        <dbReference type="ARBA" id="ARBA00022840"/>
    </source>
</evidence>
<organism evidence="10">
    <name type="scientific">Naegleria gruberi</name>
    <name type="common">Amoeba</name>
    <dbReference type="NCBI Taxonomy" id="5762"/>
    <lineage>
        <taxon>Eukaryota</taxon>
        <taxon>Discoba</taxon>
        <taxon>Heterolobosea</taxon>
        <taxon>Tetramitia</taxon>
        <taxon>Eutetramitia</taxon>
        <taxon>Vahlkampfiidae</taxon>
        <taxon>Naegleria</taxon>
    </lineage>
</organism>
<dbReference type="PANTHER" id="PTHR24221">
    <property type="entry name" value="ATP-BINDING CASSETTE SUB-FAMILY B"/>
    <property type="match status" value="1"/>
</dbReference>
<dbReference type="GO" id="GO:0005524">
    <property type="term" value="F:ATP binding"/>
    <property type="evidence" value="ECO:0007669"/>
    <property type="project" value="UniProtKB-KW"/>
</dbReference>
<dbReference type="SUPFAM" id="SSF52540">
    <property type="entry name" value="P-loop containing nucleoside triphosphate hydrolases"/>
    <property type="match status" value="1"/>
</dbReference>
<dbReference type="PANTHER" id="PTHR24221:SF281">
    <property type="entry name" value="ABC TRANSPORTER H FAMILY MEMBER 4"/>
    <property type="match status" value="1"/>
</dbReference>
<reference evidence="9 10" key="1">
    <citation type="journal article" date="2010" name="Cell">
        <title>The genome of Naegleria gruberi illuminates early eukaryotic versatility.</title>
        <authorList>
            <person name="Fritz-Laylin L.K."/>
            <person name="Prochnik S.E."/>
            <person name="Ginger M.L."/>
            <person name="Dacks J.B."/>
            <person name="Carpenter M.L."/>
            <person name="Field M.C."/>
            <person name="Kuo A."/>
            <person name="Paredez A."/>
            <person name="Chapman J."/>
            <person name="Pham J."/>
            <person name="Shu S."/>
            <person name="Neupane R."/>
            <person name="Cipriano M."/>
            <person name="Mancuso J."/>
            <person name="Tu H."/>
            <person name="Salamov A."/>
            <person name="Lindquist E."/>
            <person name="Shapiro H."/>
            <person name="Lucas S."/>
            <person name="Grigoriev I.V."/>
            <person name="Cande W.Z."/>
            <person name="Fulton C."/>
            <person name="Rokhsar D.S."/>
            <person name="Dawson S.C."/>
        </authorList>
    </citation>
    <scope>NUCLEOTIDE SEQUENCE [LARGE SCALE GENOMIC DNA]</scope>
    <source>
        <strain evidence="9 10">NEG-M</strain>
    </source>
</reference>
<dbReference type="PROSITE" id="PS50893">
    <property type="entry name" value="ABC_TRANSPORTER_2"/>
    <property type="match status" value="1"/>
</dbReference>
<keyword evidence="2 7" id="KW-0812">Transmembrane</keyword>
<feature type="domain" description="ABC transporter" evidence="8">
    <location>
        <begin position="429"/>
        <end position="715"/>
    </location>
</feature>
<dbReference type="InterPro" id="IPR027417">
    <property type="entry name" value="P-loop_NTPase"/>
</dbReference>
<dbReference type="InterPro" id="IPR039421">
    <property type="entry name" value="Type_1_exporter"/>
</dbReference>
<evidence type="ECO:0000256" key="3">
    <source>
        <dbReference type="ARBA" id="ARBA00022741"/>
    </source>
</evidence>
<dbReference type="AlphaFoldDB" id="D2VGQ8"/>
<dbReference type="GO" id="GO:0016887">
    <property type="term" value="F:ATP hydrolysis activity"/>
    <property type="evidence" value="ECO:0007669"/>
    <property type="project" value="InterPro"/>
</dbReference>
<keyword evidence="3" id="KW-0547">Nucleotide-binding</keyword>
<keyword evidence="5 7" id="KW-1133">Transmembrane helix</keyword>
<evidence type="ECO:0000259" key="8">
    <source>
        <dbReference type="PROSITE" id="PS50893"/>
    </source>
</evidence>
<dbReference type="InterPro" id="IPR003439">
    <property type="entry name" value="ABC_transporter-like_ATP-bd"/>
</dbReference>
<dbReference type="OrthoDB" id="6500128at2759"/>
<dbReference type="KEGG" id="ngr:NAEGRDRAFT_68063"/>
<dbReference type="OMA" id="WRSIHNR"/>
<dbReference type="EMBL" id="GG738870">
    <property type="protein sequence ID" value="EFC44010.1"/>
    <property type="molecule type" value="Genomic_DNA"/>
</dbReference>
<dbReference type="RefSeq" id="XP_002676754.1">
    <property type="nucleotide sequence ID" value="XM_002676708.1"/>
</dbReference>
<dbReference type="InterPro" id="IPR003593">
    <property type="entry name" value="AAA+_ATPase"/>
</dbReference>
<dbReference type="InParanoid" id="D2VGQ8"/>
<evidence type="ECO:0000256" key="1">
    <source>
        <dbReference type="ARBA" id="ARBA00004141"/>
    </source>
</evidence>
<dbReference type="STRING" id="5762.D2VGQ8"/>
<dbReference type="GO" id="GO:0016020">
    <property type="term" value="C:membrane"/>
    <property type="evidence" value="ECO:0007669"/>
    <property type="project" value="UniProtKB-SubCell"/>
</dbReference>
<keyword evidence="4" id="KW-0067">ATP-binding</keyword>
<gene>
    <name evidence="9" type="ORF">NAEGRDRAFT_68063</name>
</gene>
<evidence type="ECO:0000256" key="2">
    <source>
        <dbReference type="ARBA" id="ARBA00022692"/>
    </source>
</evidence>
<dbReference type="Gene3D" id="3.40.50.300">
    <property type="entry name" value="P-loop containing nucleotide triphosphate hydrolases"/>
    <property type="match status" value="2"/>
</dbReference>
<evidence type="ECO:0000313" key="9">
    <source>
        <dbReference type="EMBL" id="EFC44010.1"/>
    </source>
</evidence>
<keyword evidence="6 7" id="KW-0472">Membrane</keyword>
<evidence type="ECO:0000256" key="6">
    <source>
        <dbReference type="ARBA" id="ARBA00023136"/>
    </source>
</evidence>
<evidence type="ECO:0000313" key="10">
    <source>
        <dbReference type="Proteomes" id="UP000006671"/>
    </source>
</evidence>
<dbReference type="Gene3D" id="1.20.1560.10">
    <property type="entry name" value="ABC transporter type 1, transmembrane domain"/>
    <property type="match status" value="1"/>
</dbReference>
<proteinExistence type="predicted"/>
<comment type="subcellular location">
    <subcellularLocation>
        <location evidence="1">Membrane</location>
        <topology evidence="1">Multi-pass membrane protein</topology>
    </subcellularLocation>
</comment>
<keyword evidence="10" id="KW-1185">Reference proteome</keyword>
<dbReference type="VEuPathDB" id="AmoebaDB:NAEGRDRAFT_68063"/>